<dbReference type="PANTHER" id="PTHR35848:SF6">
    <property type="entry name" value="CUPIN TYPE-2 DOMAIN-CONTAINING PROTEIN"/>
    <property type="match status" value="1"/>
</dbReference>
<gene>
    <name evidence="3" type="ORF">H8S37_01410</name>
</gene>
<evidence type="ECO:0000256" key="1">
    <source>
        <dbReference type="ARBA" id="ARBA00022723"/>
    </source>
</evidence>
<accession>A0A923LFX9</accession>
<keyword evidence="4" id="KW-1185">Reference proteome</keyword>
<comment type="caution">
    <text evidence="3">The sequence shown here is derived from an EMBL/GenBank/DDBJ whole genome shotgun (WGS) entry which is preliminary data.</text>
</comment>
<dbReference type="InterPro" id="IPR013096">
    <property type="entry name" value="Cupin_2"/>
</dbReference>
<dbReference type="Proteomes" id="UP000652477">
    <property type="component" value="Unassembled WGS sequence"/>
</dbReference>
<dbReference type="AlphaFoldDB" id="A0A923LFX9"/>
<organism evidence="3 4">
    <name type="scientific">Mediterraneibacter hominis</name>
    <dbReference type="NCBI Taxonomy" id="2763054"/>
    <lineage>
        <taxon>Bacteria</taxon>
        <taxon>Bacillati</taxon>
        <taxon>Bacillota</taxon>
        <taxon>Clostridia</taxon>
        <taxon>Lachnospirales</taxon>
        <taxon>Lachnospiraceae</taxon>
        <taxon>Mediterraneibacter</taxon>
    </lineage>
</organism>
<dbReference type="InterPro" id="IPR011051">
    <property type="entry name" value="RmlC_Cupin_sf"/>
</dbReference>
<keyword evidence="1" id="KW-0479">Metal-binding</keyword>
<dbReference type="EMBL" id="JACOPF010000001">
    <property type="protein sequence ID" value="MBC5687593.1"/>
    <property type="molecule type" value="Genomic_DNA"/>
</dbReference>
<feature type="domain" description="Cupin type-2" evidence="2">
    <location>
        <begin position="42"/>
        <end position="109"/>
    </location>
</feature>
<dbReference type="GO" id="GO:0046872">
    <property type="term" value="F:metal ion binding"/>
    <property type="evidence" value="ECO:0007669"/>
    <property type="project" value="UniProtKB-KW"/>
</dbReference>
<protein>
    <submittedName>
        <fullName evidence="3">Cupin domain-containing protein</fullName>
    </submittedName>
</protein>
<dbReference type="RefSeq" id="WP_186874274.1">
    <property type="nucleotide sequence ID" value="NZ_JACOPF010000001.1"/>
</dbReference>
<evidence type="ECO:0000259" key="2">
    <source>
        <dbReference type="Pfam" id="PF07883"/>
    </source>
</evidence>
<dbReference type="PANTHER" id="PTHR35848">
    <property type="entry name" value="OXALATE-BINDING PROTEIN"/>
    <property type="match status" value="1"/>
</dbReference>
<dbReference type="SUPFAM" id="SSF51182">
    <property type="entry name" value="RmlC-like cupins"/>
    <property type="match status" value="1"/>
</dbReference>
<proteinExistence type="predicted"/>
<reference evidence="3" key="1">
    <citation type="submission" date="2020-08" db="EMBL/GenBank/DDBJ databases">
        <title>Genome public.</title>
        <authorList>
            <person name="Liu C."/>
            <person name="Sun Q."/>
        </authorList>
    </citation>
    <scope>NUCLEOTIDE SEQUENCE</scope>
    <source>
        <strain evidence="3">NSJ-55</strain>
    </source>
</reference>
<dbReference type="Gene3D" id="2.60.120.10">
    <property type="entry name" value="Jelly Rolls"/>
    <property type="match status" value="1"/>
</dbReference>
<evidence type="ECO:0000313" key="4">
    <source>
        <dbReference type="Proteomes" id="UP000652477"/>
    </source>
</evidence>
<dbReference type="CDD" id="cd02221">
    <property type="entry name" value="cupin_TM1287-like"/>
    <property type="match status" value="1"/>
</dbReference>
<sequence length="114" mass="12563">MTKADERKTEAIERVNGGAGFVIKEALLDAAQLGEHCSMFSRVTLKPGCELGHHEHYGETEAYYILSGYGMYEDDGIAHKAEPGDVFFCENGRGHGMKNNGKEDLIFIALILKV</sequence>
<dbReference type="InterPro" id="IPR051610">
    <property type="entry name" value="GPI/OXD"/>
</dbReference>
<name>A0A923LFX9_9FIRM</name>
<evidence type="ECO:0000313" key="3">
    <source>
        <dbReference type="EMBL" id="MBC5687593.1"/>
    </source>
</evidence>
<dbReference type="Pfam" id="PF07883">
    <property type="entry name" value="Cupin_2"/>
    <property type="match status" value="1"/>
</dbReference>
<dbReference type="InterPro" id="IPR014710">
    <property type="entry name" value="RmlC-like_jellyroll"/>
</dbReference>